<sequence length="512" mass="58298">MKGLYINVTNARAEVELFSSSIGAPADIHEFNSPLGAHILVDVHRANWPEGVAYADAATHSLAVGCGHFVFNGRLGNISEFARAFFRAETEEERTAVCSLIEAGSYVFYIETGGAHYLVTDPFALAPHFQDVQSATLRVAPAPCFIVEGKEKEEDPALQNILNIKRHLFGGYTLFKGIERLEVGAIVSQSQTSFYFDYLNGSGDLQNVNEKMRKGLEIFGDRKRILPLSGGLDSRYLLSLGKTHYGYTYGPANTGDRPVARKFARFFDDYREFSLLDLSYPKRSQQLGEKMFKGLVSRPLSELLVVYRHFYEAWGDGNLFVDGYLGGTLQRGYYFNIESAWGTLFRIFPSLMFRFITPEDLIRYRYRQLDATGKALLLDNFHAVTARFNCDGWKKIFLYEALYGRSGRWITHGGCVMASQFFTPVQPFVFFDVFRTFMSLDVRKFNSFSLLSPLWRTLPKGLSDVATLDLYRPLWPAMLNRCLHVASRTTDKLSLSHRFDNYKEELPKVQWE</sequence>
<accession>Q2SGR3</accession>
<dbReference type="EMBL" id="CP000155">
    <property type="protein sequence ID" value="ABC30161.1"/>
    <property type="molecule type" value="Genomic_DNA"/>
</dbReference>
<dbReference type="STRING" id="349521.HCH_03412"/>
<gene>
    <name evidence="1" type="ordered locus">HCH_03412</name>
</gene>
<evidence type="ECO:0000313" key="1">
    <source>
        <dbReference type="EMBL" id="ABC30161.1"/>
    </source>
</evidence>
<proteinExistence type="predicted"/>
<dbReference type="HOGENOM" id="CLU_549507_0_0_6"/>
<evidence type="ECO:0000313" key="2">
    <source>
        <dbReference type="Proteomes" id="UP000000238"/>
    </source>
</evidence>
<evidence type="ECO:0008006" key="3">
    <source>
        <dbReference type="Google" id="ProtNLM"/>
    </source>
</evidence>
<keyword evidence="2" id="KW-1185">Reference proteome</keyword>
<dbReference type="KEGG" id="hch:HCH_03412"/>
<organism evidence="1 2">
    <name type="scientific">Hahella chejuensis (strain KCTC 2396)</name>
    <dbReference type="NCBI Taxonomy" id="349521"/>
    <lineage>
        <taxon>Bacteria</taxon>
        <taxon>Pseudomonadati</taxon>
        <taxon>Pseudomonadota</taxon>
        <taxon>Gammaproteobacteria</taxon>
        <taxon>Oceanospirillales</taxon>
        <taxon>Hahellaceae</taxon>
        <taxon>Hahella</taxon>
    </lineage>
</organism>
<protein>
    <recommendedName>
        <fullName evidence="3">Asparagine synthetase domain-containing protein</fullName>
    </recommendedName>
</protein>
<dbReference type="RefSeq" id="WP_011397229.1">
    <property type="nucleotide sequence ID" value="NC_007645.1"/>
</dbReference>
<dbReference type="eggNOG" id="COG0367">
    <property type="taxonomic scope" value="Bacteria"/>
</dbReference>
<dbReference type="Proteomes" id="UP000000238">
    <property type="component" value="Chromosome"/>
</dbReference>
<dbReference type="SUPFAM" id="SSF52402">
    <property type="entry name" value="Adenine nucleotide alpha hydrolases-like"/>
    <property type="match status" value="1"/>
</dbReference>
<reference evidence="1 2" key="1">
    <citation type="journal article" date="2005" name="Nucleic Acids Res.">
        <title>Genomic blueprint of Hahella chejuensis, a marine microbe producing an algicidal agent.</title>
        <authorList>
            <person name="Jeong H."/>
            <person name="Yim J.H."/>
            <person name="Lee C."/>
            <person name="Choi S.-H."/>
            <person name="Park Y.K."/>
            <person name="Yoon S.H."/>
            <person name="Hur C.-G."/>
            <person name="Kang H.-Y."/>
            <person name="Kim D."/>
            <person name="Lee H.H."/>
            <person name="Park K.H."/>
            <person name="Park S.-H."/>
            <person name="Park H.-S."/>
            <person name="Lee H.K."/>
            <person name="Oh T.K."/>
            <person name="Kim J.F."/>
        </authorList>
    </citation>
    <scope>NUCLEOTIDE SEQUENCE [LARGE SCALE GENOMIC DNA]</scope>
    <source>
        <strain evidence="1 2">KCTC 2396</strain>
    </source>
</reference>
<name>Q2SGR3_HAHCH</name>
<dbReference type="AlphaFoldDB" id="Q2SGR3"/>
<dbReference type="OrthoDB" id="6283067at2"/>